<reference evidence="1 2" key="1">
    <citation type="submission" date="2018-06" db="EMBL/GenBank/DDBJ databases">
        <authorList>
            <consortium name="Pathogen Informatics"/>
            <person name="Doyle S."/>
        </authorList>
    </citation>
    <scope>NUCLEOTIDE SEQUENCE [LARGE SCALE GENOMIC DNA]</scope>
    <source>
        <strain evidence="1 2">NCTC11997</strain>
    </source>
</reference>
<dbReference type="AlphaFoldDB" id="A0A378XFV8"/>
<evidence type="ECO:0000313" key="2">
    <source>
        <dbReference type="Proteomes" id="UP000254603"/>
    </source>
</evidence>
<sequence>MISSIYYLIEEIIVHSCFFEHATYRRSLYLENL</sequence>
<gene>
    <name evidence="1" type="ORF">NCTC11997_01389</name>
</gene>
<organism evidence="1 2">
    <name type="scientific">Oligella ureolytica</name>
    <dbReference type="NCBI Taxonomy" id="90244"/>
    <lineage>
        <taxon>Bacteria</taxon>
        <taxon>Pseudomonadati</taxon>
        <taxon>Pseudomonadota</taxon>
        <taxon>Betaproteobacteria</taxon>
        <taxon>Burkholderiales</taxon>
        <taxon>Alcaligenaceae</taxon>
        <taxon>Oligella</taxon>
    </lineage>
</organism>
<name>A0A378XFV8_9BURK</name>
<dbReference type="Proteomes" id="UP000254603">
    <property type="component" value="Unassembled WGS sequence"/>
</dbReference>
<dbReference type="EMBL" id="UGSB01000001">
    <property type="protein sequence ID" value="SUA54060.1"/>
    <property type="molecule type" value="Genomic_DNA"/>
</dbReference>
<evidence type="ECO:0000313" key="1">
    <source>
        <dbReference type="EMBL" id="SUA54060.1"/>
    </source>
</evidence>
<protein>
    <submittedName>
        <fullName evidence="1">Uncharacterized protein</fullName>
    </submittedName>
</protein>
<proteinExistence type="predicted"/>
<accession>A0A378XFV8</accession>